<organism evidence="3 4">
    <name type="scientific">Salinicoccus siamensis</name>
    <dbReference type="NCBI Taxonomy" id="381830"/>
    <lineage>
        <taxon>Bacteria</taxon>
        <taxon>Bacillati</taxon>
        <taxon>Bacillota</taxon>
        <taxon>Bacilli</taxon>
        <taxon>Bacillales</taxon>
        <taxon>Staphylococcaceae</taxon>
        <taxon>Salinicoccus</taxon>
    </lineage>
</organism>
<dbReference type="PROSITE" id="PS51462">
    <property type="entry name" value="NUDIX"/>
    <property type="match status" value="1"/>
</dbReference>
<dbReference type="PROSITE" id="PS00893">
    <property type="entry name" value="NUDIX_BOX"/>
    <property type="match status" value="1"/>
</dbReference>
<protein>
    <submittedName>
        <fullName evidence="3">NUDIX domain-containing protein</fullName>
    </submittedName>
</protein>
<gene>
    <name evidence="3" type="ORF">ACFFLE_00835</name>
</gene>
<keyword evidence="4" id="KW-1185">Reference proteome</keyword>
<reference evidence="3 4" key="1">
    <citation type="submission" date="2024-09" db="EMBL/GenBank/DDBJ databases">
        <authorList>
            <person name="Sun Q."/>
            <person name="Mori K."/>
        </authorList>
    </citation>
    <scope>NUCLEOTIDE SEQUENCE [LARGE SCALE GENOMIC DNA]</scope>
    <source>
        <strain evidence="3 4">JCM 12822</strain>
    </source>
</reference>
<keyword evidence="1" id="KW-0378">Hydrolase</keyword>
<evidence type="ECO:0000313" key="4">
    <source>
        <dbReference type="Proteomes" id="UP001589740"/>
    </source>
</evidence>
<dbReference type="InterPro" id="IPR015797">
    <property type="entry name" value="NUDIX_hydrolase-like_dom_sf"/>
</dbReference>
<comment type="caution">
    <text evidence="3">The sequence shown here is derived from an EMBL/GenBank/DDBJ whole genome shotgun (WGS) entry which is preliminary data.</text>
</comment>
<evidence type="ECO:0000256" key="1">
    <source>
        <dbReference type="ARBA" id="ARBA00022801"/>
    </source>
</evidence>
<dbReference type="Proteomes" id="UP001589740">
    <property type="component" value="Unassembled WGS sequence"/>
</dbReference>
<dbReference type="SUPFAM" id="SSF55811">
    <property type="entry name" value="Nudix"/>
    <property type="match status" value="1"/>
</dbReference>
<accession>A0ABV5Z0M8</accession>
<proteinExistence type="predicted"/>
<sequence>MLEFIDHHGRNVTFDPESVEDADHVLAICKMDGKYLFTEHKVRGIEFPGGKLEDRETLREALQREVFEETGASLSELKYMGAYTVHDSRPFKKGVYFGIVDDLFFKCEYMETYGPVVYPSIEAVPEEKRSFLLDDPCIQFIYELSRTDVFFS</sequence>
<dbReference type="EMBL" id="JBHMAH010000004">
    <property type="protein sequence ID" value="MFB9859652.1"/>
    <property type="molecule type" value="Genomic_DNA"/>
</dbReference>
<evidence type="ECO:0000313" key="3">
    <source>
        <dbReference type="EMBL" id="MFB9859652.1"/>
    </source>
</evidence>
<dbReference type="Gene3D" id="3.90.79.10">
    <property type="entry name" value="Nucleoside Triphosphate Pyrophosphohydrolase"/>
    <property type="match status" value="1"/>
</dbReference>
<name>A0ABV5Z0M8_9STAP</name>
<evidence type="ECO:0000259" key="2">
    <source>
        <dbReference type="PROSITE" id="PS51462"/>
    </source>
</evidence>
<dbReference type="InterPro" id="IPR020084">
    <property type="entry name" value="NUDIX_hydrolase_CS"/>
</dbReference>
<dbReference type="InterPro" id="IPR000086">
    <property type="entry name" value="NUDIX_hydrolase_dom"/>
</dbReference>
<dbReference type="Pfam" id="PF00293">
    <property type="entry name" value="NUDIX"/>
    <property type="match status" value="1"/>
</dbReference>
<dbReference type="RefSeq" id="WP_380569290.1">
    <property type="nucleotide sequence ID" value="NZ_JBHMAH010000004.1"/>
</dbReference>
<feature type="domain" description="Nudix hydrolase" evidence="2">
    <location>
        <begin position="18"/>
        <end position="141"/>
    </location>
</feature>